<dbReference type="Proteomes" id="UP000092971">
    <property type="component" value="Chromosome"/>
</dbReference>
<evidence type="ECO:0000256" key="2">
    <source>
        <dbReference type="ARBA" id="ARBA00022980"/>
    </source>
</evidence>
<dbReference type="GO" id="GO:0022625">
    <property type="term" value="C:cytosolic large ribosomal subunit"/>
    <property type="evidence" value="ECO:0007669"/>
    <property type="project" value="TreeGrafter"/>
</dbReference>
<dbReference type="InterPro" id="IPR000456">
    <property type="entry name" value="Ribosomal_bL17"/>
</dbReference>
<gene>
    <name evidence="5" type="ORF">CSTERTH_12520</name>
</gene>
<organism evidence="5 6">
    <name type="scientific">Thermoclostridium stercorarium subsp. thermolacticum DSM 2910</name>
    <dbReference type="NCBI Taxonomy" id="1121336"/>
    <lineage>
        <taxon>Bacteria</taxon>
        <taxon>Bacillati</taxon>
        <taxon>Bacillota</taxon>
        <taxon>Clostridia</taxon>
        <taxon>Eubacteriales</taxon>
        <taxon>Oscillospiraceae</taxon>
        <taxon>Thermoclostridium</taxon>
    </lineage>
</organism>
<evidence type="ECO:0000256" key="3">
    <source>
        <dbReference type="ARBA" id="ARBA00023274"/>
    </source>
</evidence>
<evidence type="ECO:0000313" key="6">
    <source>
        <dbReference type="Proteomes" id="UP000092971"/>
    </source>
</evidence>
<dbReference type="PANTHER" id="PTHR14413">
    <property type="entry name" value="RIBOSOMAL PROTEIN L17"/>
    <property type="match status" value="1"/>
</dbReference>
<evidence type="ECO:0000313" key="5">
    <source>
        <dbReference type="EMBL" id="ANW99795.1"/>
    </source>
</evidence>
<dbReference type="GO" id="GO:0003735">
    <property type="term" value="F:structural constituent of ribosome"/>
    <property type="evidence" value="ECO:0007669"/>
    <property type="project" value="InterPro"/>
</dbReference>
<dbReference type="Gene3D" id="3.90.1030.10">
    <property type="entry name" value="Ribosomal protein L17"/>
    <property type="match status" value="1"/>
</dbReference>
<dbReference type="AlphaFoldDB" id="A0A1B1YGB1"/>
<dbReference type="Pfam" id="PF01196">
    <property type="entry name" value="Ribosomal_L17"/>
    <property type="match status" value="1"/>
</dbReference>
<dbReference type="EMBL" id="CP014672">
    <property type="protein sequence ID" value="ANW99795.1"/>
    <property type="molecule type" value="Genomic_DNA"/>
</dbReference>
<reference evidence="5 6" key="1">
    <citation type="submission" date="2016-02" db="EMBL/GenBank/DDBJ databases">
        <title>Comparison of Clostridium stercorarium subspecies using comparative genomics and transcriptomics.</title>
        <authorList>
            <person name="Schellenberg J."/>
            <person name="Thallinger G."/>
            <person name="Levin D.B."/>
            <person name="Zhang X."/>
            <person name="Alvare G."/>
            <person name="Fristensky B."/>
            <person name="Sparling R."/>
        </authorList>
    </citation>
    <scope>NUCLEOTIDE SEQUENCE [LARGE SCALE GENOMIC DNA]</scope>
    <source>
        <strain evidence="5 6">DSM 2910</strain>
    </source>
</reference>
<dbReference type="SUPFAM" id="SSF64263">
    <property type="entry name" value="Prokaryotic ribosomal protein L17"/>
    <property type="match status" value="1"/>
</dbReference>
<keyword evidence="2 5" id="KW-0689">Ribosomal protein</keyword>
<proteinExistence type="inferred from homology"/>
<dbReference type="PANTHER" id="PTHR14413:SF16">
    <property type="entry name" value="LARGE RIBOSOMAL SUBUNIT PROTEIN BL17M"/>
    <property type="match status" value="1"/>
</dbReference>
<protein>
    <recommendedName>
        <fullName evidence="4">50S ribosomal protein L17</fullName>
    </recommendedName>
</protein>
<accession>A0A1B1YGB1</accession>
<dbReference type="GO" id="GO:0006412">
    <property type="term" value="P:translation"/>
    <property type="evidence" value="ECO:0007669"/>
    <property type="project" value="InterPro"/>
</dbReference>
<comment type="similarity">
    <text evidence="1">Belongs to the bacterial ribosomal protein bL17 family.</text>
</comment>
<name>A0A1B1YGB1_THEST</name>
<evidence type="ECO:0000256" key="4">
    <source>
        <dbReference type="ARBA" id="ARBA00035494"/>
    </source>
</evidence>
<sequence length="176" mass="20271">MPWQRKLGRPTDQRKAMLRSLVTSLIMYGRIETTEARAKEVAPIADRLIAMAVKECDNFTTKQVKISAPVLDSKGNKMTKSKKSKNDRSYEVVEREVKTEMKPVDSPSRLHARRMMISWLYRVKDKNGKNINLANKLLDEIAPRYKEQNRTSGFTRMYKIGPRRGDGANMVILELV</sequence>
<keyword evidence="3" id="KW-0687">Ribonucleoprotein</keyword>
<dbReference type="OrthoDB" id="9809073at2"/>
<dbReference type="InterPro" id="IPR036373">
    <property type="entry name" value="Ribosomal_bL17_sf"/>
</dbReference>
<evidence type="ECO:0000256" key="1">
    <source>
        <dbReference type="ARBA" id="ARBA00008777"/>
    </source>
</evidence>
<dbReference type="RefSeq" id="WP_015360240.1">
    <property type="nucleotide sequence ID" value="NZ_CP014672.1"/>
</dbReference>